<dbReference type="InterPro" id="IPR039420">
    <property type="entry name" value="WalR-like"/>
</dbReference>
<feature type="domain" description="OmpR/PhoB-type" evidence="9">
    <location>
        <begin position="124"/>
        <end position="221"/>
    </location>
</feature>
<proteinExistence type="predicted"/>
<name>A0A368U136_9GAMM</name>
<dbReference type="GO" id="GO:0005829">
    <property type="term" value="C:cytosol"/>
    <property type="evidence" value="ECO:0007669"/>
    <property type="project" value="TreeGrafter"/>
</dbReference>
<dbReference type="GO" id="GO:0000976">
    <property type="term" value="F:transcription cis-regulatory region binding"/>
    <property type="evidence" value="ECO:0007669"/>
    <property type="project" value="TreeGrafter"/>
</dbReference>
<dbReference type="SMART" id="SM00862">
    <property type="entry name" value="Trans_reg_C"/>
    <property type="match status" value="1"/>
</dbReference>
<dbReference type="PANTHER" id="PTHR48111">
    <property type="entry name" value="REGULATOR OF RPOS"/>
    <property type="match status" value="1"/>
</dbReference>
<keyword evidence="3" id="KW-0805">Transcription regulation</keyword>
<evidence type="ECO:0000259" key="9">
    <source>
        <dbReference type="PROSITE" id="PS51755"/>
    </source>
</evidence>
<feature type="modified residue" description="4-aspartylphosphate" evidence="6">
    <location>
        <position position="52"/>
    </location>
</feature>
<evidence type="ECO:0000256" key="6">
    <source>
        <dbReference type="PROSITE-ProRule" id="PRU00169"/>
    </source>
</evidence>
<organism evidence="10 11">
    <name type="scientific">Billgrantia montanilacus</name>
    <dbReference type="NCBI Taxonomy" id="2282305"/>
    <lineage>
        <taxon>Bacteria</taxon>
        <taxon>Pseudomonadati</taxon>
        <taxon>Pseudomonadota</taxon>
        <taxon>Gammaproteobacteria</taxon>
        <taxon>Oceanospirillales</taxon>
        <taxon>Halomonadaceae</taxon>
        <taxon>Billgrantia</taxon>
    </lineage>
</organism>
<feature type="domain" description="Response regulatory" evidence="8">
    <location>
        <begin position="3"/>
        <end position="117"/>
    </location>
</feature>
<dbReference type="Proteomes" id="UP000252405">
    <property type="component" value="Unassembled WGS sequence"/>
</dbReference>
<comment type="caution">
    <text evidence="10">The sequence shown here is derived from an EMBL/GenBank/DDBJ whole genome shotgun (WGS) entry which is preliminary data.</text>
</comment>
<dbReference type="CDD" id="cd00383">
    <property type="entry name" value="trans_reg_C"/>
    <property type="match status" value="1"/>
</dbReference>
<dbReference type="Pfam" id="PF00072">
    <property type="entry name" value="Response_reg"/>
    <property type="match status" value="1"/>
</dbReference>
<dbReference type="PANTHER" id="PTHR48111:SF22">
    <property type="entry name" value="REGULATOR OF RPOS"/>
    <property type="match status" value="1"/>
</dbReference>
<dbReference type="RefSeq" id="WP_114479215.1">
    <property type="nucleotide sequence ID" value="NZ_QPII01000008.1"/>
</dbReference>
<evidence type="ECO:0000256" key="1">
    <source>
        <dbReference type="ARBA" id="ARBA00022553"/>
    </source>
</evidence>
<evidence type="ECO:0000259" key="8">
    <source>
        <dbReference type="PROSITE" id="PS50110"/>
    </source>
</evidence>
<evidence type="ECO:0000256" key="3">
    <source>
        <dbReference type="ARBA" id="ARBA00023015"/>
    </source>
</evidence>
<keyword evidence="5" id="KW-0804">Transcription</keyword>
<feature type="DNA-binding region" description="OmpR/PhoB-type" evidence="7">
    <location>
        <begin position="124"/>
        <end position="221"/>
    </location>
</feature>
<evidence type="ECO:0000256" key="5">
    <source>
        <dbReference type="ARBA" id="ARBA00023163"/>
    </source>
</evidence>
<dbReference type="Gene3D" id="6.10.250.690">
    <property type="match status" value="1"/>
</dbReference>
<keyword evidence="2" id="KW-0902">Two-component regulatory system</keyword>
<dbReference type="GO" id="GO:0006355">
    <property type="term" value="P:regulation of DNA-templated transcription"/>
    <property type="evidence" value="ECO:0007669"/>
    <property type="project" value="InterPro"/>
</dbReference>
<dbReference type="SMART" id="SM00448">
    <property type="entry name" value="REC"/>
    <property type="match status" value="1"/>
</dbReference>
<evidence type="ECO:0000256" key="4">
    <source>
        <dbReference type="ARBA" id="ARBA00023125"/>
    </source>
</evidence>
<dbReference type="InterPro" id="IPR011006">
    <property type="entry name" value="CheY-like_superfamily"/>
</dbReference>
<dbReference type="InterPro" id="IPR036388">
    <property type="entry name" value="WH-like_DNA-bd_sf"/>
</dbReference>
<dbReference type="InterPro" id="IPR001867">
    <property type="entry name" value="OmpR/PhoB-type_DNA-bd"/>
</dbReference>
<evidence type="ECO:0000256" key="7">
    <source>
        <dbReference type="PROSITE-ProRule" id="PRU01091"/>
    </source>
</evidence>
<dbReference type="PROSITE" id="PS50110">
    <property type="entry name" value="RESPONSE_REGULATORY"/>
    <property type="match status" value="1"/>
</dbReference>
<dbReference type="InterPro" id="IPR001789">
    <property type="entry name" value="Sig_transdc_resp-reg_receiver"/>
</dbReference>
<accession>A0A368U136</accession>
<dbReference type="AlphaFoldDB" id="A0A368U136"/>
<reference evidence="10 11" key="1">
    <citation type="submission" date="2018-07" db="EMBL/GenBank/DDBJ databases">
        <title>Halomonas montanilacus sp. nov., isolated from Lake Pengyan on Tibetan Plateau.</title>
        <authorList>
            <person name="Lu H."/>
            <person name="Xing P."/>
            <person name="Wu Q."/>
        </authorList>
    </citation>
    <scope>NUCLEOTIDE SEQUENCE [LARGE SCALE GENOMIC DNA]</scope>
    <source>
        <strain evidence="10 11">PYC7W</strain>
    </source>
</reference>
<keyword evidence="4 7" id="KW-0238">DNA-binding</keyword>
<evidence type="ECO:0000256" key="2">
    <source>
        <dbReference type="ARBA" id="ARBA00023012"/>
    </source>
</evidence>
<dbReference type="Pfam" id="PF00486">
    <property type="entry name" value="Trans_reg_C"/>
    <property type="match status" value="1"/>
</dbReference>
<dbReference type="OrthoDB" id="9802426at2"/>
<dbReference type="Gene3D" id="1.10.10.10">
    <property type="entry name" value="Winged helix-like DNA-binding domain superfamily/Winged helix DNA-binding domain"/>
    <property type="match status" value="1"/>
</dbReference>
<dbReference type="GO" id="GO:0000156">
    <property type="term" value="F:phosphorelay response regulator activity"/>
    <property type="evidence" value="ECO:0007669"/>
    <property type="project" value="TreeGrafter"/>
</dbReference>
<gene>
    <name evidence="10" type="ORF">DU505_11925</name>
</gene>
<dbReference type="PROSITE" id="PS51755">
    <property type="entry name" value="OMPR_PHOB"/>
    <property type="match status" value="1"/>
</dbReference>
<dbReference type="SUPFAM" id="SSF52172">
    <property type="entry name" value="CheY-like"/>
    <property type="match status" value="1"/>
</dbReference>
<sequence>MLNVLLIEDDLDLAATMIDYLELEGIRCDHASNGVAGLNLIERAHYDVILLDLNLPRLDGIGVCQRLREVGNDRPILMITARDGLEAMLDGFRAGTDDYLVKPFDLQELVVRMKALARRRSGQVLLLRCADLEMNLSERSVRRAGRSLRLSPIGWRLLEALMRASPGIISRPALESALWGDNIPDSNSLKVHLHHVRQAVDAPFEVALIHTLPGHGIALRDPE</sequence>
<evidence type="ECO:0000313" key="11">
    <source>
        <dbReference type="Proteomes" id="UP000252405"/>
    </source>
</evidence>
<evidence type="ECO:0000313" key="10">
    <source>
        <dbReference type="EMBL" id="RCV88813.1"/>
    </source>
</evidence>
<dbReference type="GO" id="GO:0032993">
    <property type="term" value="C:protein-DNA complex"/>
    <property type="evidence" value="ECO:0007669"/>
    <property type="project" value="TreeGrafter"/>
</dbReference>
<keyword evidence="11" id="KW-1185">Reference proteome</keyword>
<keyword evidence="1 6" id="KW-0597">Phosphoprotein</keyword>
<dbReference type="Gene3D" id="3.40.50.2300">
    <property type="match status" value="1"/>
</dbReference>
<dbReference type="EMBL" id="QPII01000008">
    <property type="protein sequence ID" value="RCV88813.1"/>
    <property type="molecule type" value="Genomic_DNA"/>
</dbReference>
<protein>
    <submittedName>
        <fullName evidence="10">DNA-binding response regulator</fullName>
    </submittedName>
</protein>